<keyword evidence="2" id="KW-1185">Reference proteome</keyword>
<dbReference type="InterPro" id="IPR003787">
    <property type="entry name" value="Sulphur_relay_DsrE/F-like"/>
</dbReference>
<dbReference type="EMBL" id="JAFDVD010000015">
    <property type="protein sequence ID" value="MBM6401525.1"/>
    <property type="molecule type" value="Genomic_DNA"/>
</dbReference>
<gene>
    <name evidence="1" type="ORF">JQN70_14085</name>
</gene>
<dbReference type="Gene3D" id="3.40.1260.10">
    <property type="entry name" value="DsrEFH-like"/>
    <property type="match status" value="1"/>
</dbReference>
<proteinExistence type="predicted"/>
<accession>A0ABS2CNR9</accession>
<name>A0ABS2CNR9_9MICO</name>
<evidence type="ECO:0000313" key="2">
    <source>
        <dbReference type="Proteomes" id="UP001430172"/>
    </source>
</evidence>
<organism evidence="1 2">
    <name type="scientific">Phycicoccus sonneratiae</name>
    <dbReference type="NCBI Taxonomy" id="2807628"/>
    <lineage>
        <taxon>Bacteria</taxon>
        <taxon>Bacillati</taxon>
        <taxon>Actinomycetota</taxon>
        <taxon>Actinomycetes</taxon>
        <taxon>Micrococcales</taxon>
        <taxon>Intrasporangiaceae</taxon>
        <taxon>Phycicoccus</taxon>
    </lineage>
</organism>
<dbReference type="SUPFAM" id="SSF75169">
    <property type="entry name" value="DsrEFH-like"/>
    <property type="match status" value="1"/>
</dbReference>
<reference evidence="1" key="1">
    <citation type="submission" date="2021-02" db="EMBL/GenBank/DDBJ databases">
        <title>Phycicoccus sp. MQZ13P-5T, whole genome shotgun sequence.</title>
        <authorList>
            <person name="Tuo L."/>
        </authorList>
    </citation>
    <scope>NUCLEOTIDE SEQUENCE</scope>
    <source>
        <strain evidence="1">MQZ13P-5</strain>
    </source>
</reference>
<sequence>MDAPATTLVVKVTCGTEALERLTQGWTVAATALASGLEVSVWLTGDATWTAVPGRAEEVELPHSPPLAELRDAVLEGGRVTVCGQCAARRGLGEADLLPGAVVRGAAAFVEEVVAPGARALVY</sequence>
<protein>
    <submittedName>
        <fullName evidence="1">DsrE family protein</fullName>
    </submittedName>
</protein>
<dbReference type="Proteomes" id="UP001430172">
    <property type="component" value="Unassembled WGS sequence"/>
</dbReference>
<evidence type="ECO:0000313" key="1">
    <source>
        <dbReference type="EMBL" id="MBM6401525.1"/>
    </source>
</evidence>
<dbReference type="Pfam" id="PF02635">
    <property type="entry name" value="DsrE"/>
    <property type="match status" value="1"/>
</dbReference>
<dbReference type="InterPro" id="IPR027396">
    <property type="entry name" value="DsrEFH-like"/>
</dbReference>
<dbReference type="RefSeq" id="WP_204131988.1">
    <property type="nucleotide sequence ID" value="NZ_JAFDVD010000015.1"/>
</dbReference>
<comment type="caution">
    <text evidence="1">The sequence shown here is derived from an EMBL/GenBank/DDBJ whole genome shotgun (WGS) entry which is preliminary data.</text>
</comment>